<accession>A0A9W4TRS1</accession>
<dbReference type="InterPro" id="IPR011249">
    <property type="entry name" value="Metalloenz_LuxS/M16"/>
</dbReference>
<evidence type="ECO:0000256" key="1">
    <source>
        <dbReference type="SAM" id="MobiDB-lite"/>
    </source>
</evidence>
<reference evidence="2" key="1">
    <citation type="submission" date="2022-12" db="EMBL/GenBank/DDBJ databases">
        <authorList>
            <person name="Brejova B."/>
        </authorList>
    </citation>
    <scope>NUCLEOTIDE SEQUENCE</scope>
</reference>
<protein>
    <submittedName>
        <fullName evidence="2">Uncharacterized protein</fullName>
    </submittedName>
</protein>
<feature type="compositionally biased region" description="Acidic residues" evidence="1">
    <location>
        <begin position="514"/>
        <end position="533"/>
    </location>
</feature>
<keyword evidence="3" id="KW-1185">Reference proteome</keyword>
<sequence length="533" mass="62676">MYVFTQTLSINNKVLILEFETNKLDLNLLINAIWAFIDHLLSNPNLEITLDEYLKIFKYNSYFTTSNINSIDGISNLSQTLHDKFLKVQDLLIGGTDYNFNFSIDEFIKCTREIFNIENLNVIILGNQEKLNHDGFLKDPYYNFEYKIYDLDLCFQNYNFPKFYILESNPYVKISHSELNKLINESMNVKSGPIKLNENIEPKLLDYSNNYEIWKIKTNTSFLIQTSFQINLSISNTVENFILIELLTSLLGEILISKFYNCELVTYSWCLNSNYVNLPSISVYISGPNIGFEFFLSNFINEIKRILVEITDYLTYKKFVQIKNKLILNYKNLQNEGEVEEDDDNSMKQIIAASILLLEDGIFSLEERFETLEIIEKNDVVTLVDKILNEYHCVIVLVFGNVLNTDVFKIDKIVNYLTNHQRINLKEMSKPINQSSLYLTQNYFSTILNSNLKDPNDVHYYYIQICQRSNEKLRYKTNKVESKMIEVKKKEEIYQESSVVEIRNNDNLLNNFYDNDDDDDDDDVNNNDDIYDY</sequence>
<dbReference type="OrthoDB" id="952271at2759"/>
<proteinExistence type="predicted"/>
<feature type="region of interest" description="Disordered" evidence="1">
    <location>
        <begin position="511"/>
        <end position="533"/>
    </location>
</feature>
<comment type="caution">
    <text evidence="2">The sequence shown here is derived from an EMBL/GenBank/DDBJ whole genome shotgun (WGS) entry which is preliminary data.</text>
</comment>
<dbReference type="GO" id="GO:0046872">
    <property type="term" value="F:metal ion binding"/>
    <property type="evidence" value="ECO:0007669"/>
    <property type="project" value="InterPro"/>
</dbReference>
<evidence type="ECO:0000313" key="2">
    <source>
        <dbReference type="EMBL" id="CAI5756192.1"/>
    </source>
</evidence>
<organism evidence="2 3">
    <name type="scientific">Candida verbasci</name>
    <dbReference type="NCBI Taxonomy" id="1227364"/>
    <lineage>
        <taxon>Eukaryota</taxon>
        <taxon>Fungi</taxon>
        <taxon>Dikarya</taxon>
        <taxon>Ascomycota</taxon>
        <taxon>Saccharomycotina</taxon>
        <taxon>Pichiomycetes</taxon>
        <taxon>Debaryomycetaceae</taxon>
        <taxon>Candida/Lodderomyces clade</taxon>
        <taxon>Candida</taxon>
    </lineage>
</organism>
<dbReference type="EMBL" id="CANTUO010000001">
    <property type="protein sequence ID" value="CAI5756192.1"/>
    <property type="molecule type" value="Genomic_DNA"/>
</dbReference>
<gene>
    <name evidence="2" type="ORF">CANVERA_P0709</name>
</gene>
<name>A0A9W4TRS1_9ASCO</name>
<dbReference type="SUPFAM" id="SSF63411">
    <property type="entry name" value="LuxS/MPP-like metallohydrolase"/>
    <property type="match status" value="2"/>
</dbReference>
<evidence type="ECO:0000313" key="3">
    <source>
        <dbReference type="Proteomes" id="UP001152885"/>
    </source>
</evidence>
<dbReference type="AlphaFoldDB" id="A0A9W4TRS1"/>
<dbReference type="Gene3D" id="3.30.830.10">
    <property type="entry name" value="Metalloenzyme, LuxS/M16 peptidase-like"/>
    <property type="match status" value="1"/>
</dbReference>
<dbReference type="Proteomes" id="UP001152885">
    <property type="component" value="Unassembled WGS sequence"/>
</dbReference>